<proteinExistence type="predicted"/>
<dbReference type="PATRIC" id="fig|751945.3.peg.1044"/>
<dbReference type="InterPro" id="IPR012312">
    <property type="entry name" value="Hemerythrin-like"/>
</dbReference>
<dbReference type="AlphaFoldDB" id="K7R572"/>
<dbReference type="EMBL" id="CP003249">
    <property type="protein sequence ID" value="AFV76099.1"/>
    <property type="molecule type" value="Genomic_DNA"/>
</dbReference>
<dbReference type="STRING" id="751945.Theos_1049"/>
<dbReference type="RefSeq" id="WP_016329290.1">
    <property type="nucleotide sequence ID" value="NC_019386.1"/>
</dbReference>
<keyword evidence="3" id="KW-1185">Reference proteome</keyword>
<protein>
    <submittedName>
        <fullName evidence="2">Hemerythrin HHE cation binding domain-containing protein</fullName>
    </submittedName>
</protein>
<reference evidence="2 3" key="1">
    <citation type="journal article" date="2013" name="Genome Announc.">
        <title>Whole Genome Sequencing of Thermus oshimai JL-2 and Thermus thermophilus JL-18, Incomplete Denitrifiers from the United States Great Basin.</title>
        <authorList>
            <person name="Murugapiran S.K."/>
            <person name="Huntemann M."/>
            <person name="Wei C.L."/>
            <person name="Han J."/>
            <person name="Detter J.C."/>
            <person name="Han C.S."/>
            <person name="Erkkila T.H."/>
            <person name="Teshima H."/>
            <person name="Chen A."/>
            <person name="Kyrpides N."/>
            <person name="Mavrommatis K."/>
            <person name="Markowitz V."/>
            <person name="Szeto E."/>
            <person name="Ivanova N."/>
            <person name="Pagani I."/>
            <person name="Lam J."/>
            <person name="McDonald A.I."/>
            <person name="Dodsworth J.A."/>
            <person name="Pati A."/>
            <person name="Goodwin L."/>
            <person name="Peters L."/>
            <person name="Pitluck S."/>
            <person name="Woyke T."/>
            <person name="Hedlund B.P."/>
        </authorList>
    </citation>
    <scope>NUCLEOTIDE SEQUENCE</scope>
    <source>
        <strain evidence="2 3">JL-2</strain>
    </source>
</reference>
<dbReference type="Proteomes" id="UP000000211">
    <property type="component" value="Chromosome"/>
</dbReference>
<organism evidence="2 3">
    <name type="scientific">Thermus oshimai JL-2</name>
    <dbReference type="NCBI Taxonomy" id="751945"/>
    <lineage>
        <taxon>Bacteria</taxon>
        <taxon>Thermotogati</taxon>
        <taxon>Deinococcota</taxon>
        <taxon>Deinococci</taxon>
        <taxon>Thermales</taxon>
        <taxon>Thermaceae</taxon>
        <taxon>Thermus</taxon>
    </lineage>
</organism>
<dbReference type="HOGENOM" id="CLU_1440445_0_0_0"/>
<evidence type="ECO:0000313" key="3">
    <source>
        <dbReference type="Proteomes" id="UP000000211"/>
    </source>
</evidence>
<evidence type="ECO:0000313" key="2">
    <source>
        <dbReference type="EMBL" id="AFV76099.1"/>
    </source>
</evidence>
<sequence>MKERFVGKALVRPGGRAEVLEWSGEGALEVAQSEDALLACLEGEVGVSRWGRGFRLEAGEVVRLRPGSYALKGQGRLFLVRFGLSPEALSGDHEALMALLEALPAKEAAEALARLFEAHAAKEEALFYPLLSPGAARERALEHRLLRELIGELLKAVREGREIAGIVARLKGALEAHMEAELG</sequence>
<dbReference type="eggNOG" id="ENOG5030Q6Q">
    <property type="taxonomic scope" value="Bacteria"/>
</dbReference>
<dbReference type="Pfam" id="PF01814">
    <property type="entry name" value="Hemerythrin"/>
    <property type="match status" value="1"/>
</dbReference>
<feature type="domain" description="Hemerythrin-like" evidence="1">
    <location>
        <begin position="89"/>
        <end position="181"/>
    </location>
</feature>
<gene>
    <name evidence="2" type="ORF">Theos_1049</name>
</gene>
<name>K7R572_THEOS</name>
<dbReference type="KEGG" id="tos:Theos_1049"/>
<accession>K7R572</accession>
<evidence type="ECO:0000259" key="1">
    <source>
        <dbReference type="Pfam" id="PF01814"/>
    </source>
</evidence>